<dbReference type="OrthoDB" id="2738084at2"/>
<evidence type="ECO:0000313" key="2">
    <source>
        <dbReference type="EMBL" id="OAB42020.1"/>
    </source>
</evidence>
<comment type="caution">
    <text evidence="2">The sequence shown here is derived from an EMBL/GenBank/DDBJ whole genome shotgun (WGS) entry which is preliminary data.</text>
</comment>
<sequence>MSLNHKTGKSSDSGPLIGSILPDVPTECKVVGTLTETELTMPRVVLFVSMHCVHCIDLLPHIEQMTKKYTSCSFVLFSTGDEEDHKSMIDYFRWDFPVYSLDQSDMEAHYSVTYLPFMILTDESGKVITKGVVYNFEEFDRIMKDNIYNPSA</sequence>
<dbReference type="SUPFAM" id="SSF52833">
    <property type="entry name" value="Thioredoxin-like"/>
    <property type="match status" value="1"/>
</dbReference>
<dbReference type="PROSITE" id="PS51352">
    <property type="entry name" value="THIOREDOXIN_2"/>
    <property type="match status" value="1"/>
</dbReference>
<keyword evidence="3" id="KW-1185">Reference proteome</keyword>
<dbReference type="InterPro" id="IPR012336">
    <property type="entry name" value="Thioredoxin-like_fold"/>
</dbReference>
<proteinExistence type="predicted"/>
<name>A0A168KHJ2_9BACL</name>
<dbReference type="RefSeq" id="WP_068533885.1">
    <property type="nucleotide sequence ID" value="NZ_LVJH01000025.1"/>
</dbReference>
<protein>
    <recommendedName>
        <fullName evidence="1">Thioredoxin domain-containing protein</fullName>
    </recommendedName>
</protein>
<dbReference type="STRING" id="494026.PGLA_14485"/>
<evidence type="ECO:0000259" key="1">
    <source>
        <dbReference type="PROSITE" id="PS51352"/>
    </source>
</evidence>
<dbReference type="EMBL" id="LVJH01000025">
    <property type="protein sequence ID" value="OAB42020.1"/>
    <property type="molecule type" value="Genomic_DNA"/>
</dbReference>
<organism evidence="2 3">
    <name type="scientific">Paenibacillus glacialis</name>
    <dbReference type="NCBI Taxonomy" id="494026"/>
    <lineage>
        <taxon>Bacteria</taxon>
        <taxon>Bacillati</taxon>
        <taxon>Bacillota</taxon>
        <taxon>Bacilli</taxon>
        <taxon>Bacillales</taxon>
        <taxon>Paenibacillaceae</taxon>
        <taxon>Paenibacillus</taxon>
    </lineage>
</organism>
<reference evidence="2 3" key="1">
    <citation type="submission" date="2016-03" db="EMBL/GenBank/DDBJ databases">
        <title>Draft genome sequence of Paenibacillus glacialis DSM 22343.</title>
        <authorList>
            <person name="Shin S.-K."/>
            <person name="Yi H."/>
        </authorList>
    </citation>
    <scope>NUCLEOTIDE SEQUENCE [LARGE SCALE GENOMIC DNA]</scope>
    <source>
        <strain evidence="2 3">DSM 22343</strain>
    </source>
</reference>
<dbReference type="Gene3D" id="3.40.30.10">
    <property type="entry name" value="Glutaredoxin"/>
    <property type="match status" value="1"/>
</dbReference>
<evidence type="ECO:0000313" key="3">
    <source>
        <dbReference type="Proteomes" id="UP000076967"/>
    </source>
</evidence>
<feature type="domain" description="Thioredoxin" evidence="1">
    <location>
        <begin position="15"/>
        <end position="148"/>
    </location>
</feature>
<dbReference type="InterPro" id="IPR013766">
    <property type="entry name" value="Thioredoxin_domain"/>
</dbReference>
<accession>A0A168KHJ2</accession>
<dbReference type="AlphaFoldDB" id="A0A168KHJ2"/>
<dbReference type="InterPro" id="IPR036249">
    <property type="entry name" value="Thioredoxin-like_sf"/>
</dbReference>
<dbReference type="Pfam" id="PF13905">
    <property type="entry name" value="Thioredoxin_8"/>
    <property type="match status" value="1"/>
</dbReference>
<dbReference type="Proteomes" id="UP000076967">
    <property type="component" value="Unassembled WGS sequence"/>
</dbReference>
<gene>
    <name evidence="2" type="ORF">PGLA_14485</name>
</gene>